<reference evidence="2" key="1">
    <citation type="submission" date="2023-03" db="EMBL/GenBank/DDBJ databases">
        <title>Massive genome expansion in bonnet fungi (Mycena s.s.) driven by repeated elements and novel gene families across ecological guilds.</title>
        <authorList>
            <consortium name="Lawrence Berkeley National Laboratory"/>
            <person name="Harder C.B."/>
            <person name="Miyauchi S."/>
            <person name="Viragh M."/>
            <person name="Kuo A."/>
            <person name="Thoen E."/>
            <person name="Andreopoulos B."/>
            <person name="Lu D."/>
            <person name="Skrede I."/>
            <person name="Drula E."/>
            <person name="Henrissat B."/>
            <person name="Morin E."/>
            <person name="Kohler A."/>
            <person name="Barry K."/>
            <person name="LaButti K."/>
            <person name="Morin E."/>
            <person name="Salamov A."/>
            <person name="Lipzen A."/>
            <person name="Mereny Z."/>
            <person name="Hegedus B."/>
            <person name="Baldrian P."/>
            <person name="Stursova M."/>
            <person name="Weitz H."/>
            <person name="Taylor A."/>
            <person name="Grigoriev I.V."/>
            <person name="Nagy L.G."/>
            <person name="Martin F."/>
            <person name="Kauserud H."/>
        </authorList>
    </citation>
    <scope>NUCLEOTIDE SEQUENCE</scope>
    <source>
        <strain evidence="2">CBHHK200</strain>
    </source>
</reference>
<protein>
    <recommendedName>
        <fullName evidence="1">Tet-like 2OG-Fe(II) oxygenase domain-containing protein</fullName>
    </recommendedName>
</protein>
<evidence type="ECO:0000259" key="1">
    <source>
        <dbReference type="Pfam" id="PF20515"/>
    </source>
</evidence>
<dbReference type="Proteomes" id="UP001218188">
    <property type="component" value="Unassembled WGS sequence"/>
</dbReference>
<comment type="caution">
    <text evidence="2">The sequence shown here is derived from an EMBL/GenBank/DDBJ whole genome shotgun (WGS) entry which is preliminary data.</text>
</comment>
<feature type="non-terminal residue" evidence="2">
    <location>
        <position position="1"/>
    </location>
</feature>
<organism evidence="2 3">
    <name type="scientific">Mycena alexandri</name>
    <dbReference type="NCBI Taxonomy" id="1745969"/>
    <lineage>
        <taxon>Eukaryota</taxon>
        <taxon>Fungi</taxon>
        <taxon>Dikarya</taxon>
        <taxon>Basidiomycota</taxon>
        <taxon>Agaricomycotina</taxon>
        <taxon>Agaricomycetes</taxon>
        <taxon>Agaricomycetidae</taxon>
        <taxon>Agaricales</taxon>
        <taxon>Marasmiineae</taxon>
        <taxon>Mycenaceae</taxon>
        <taxon>Mycena</taxon>
    </lineage>
</organism>
<dbReference type="Pfam" id="PF20515">
    <property type="entry name" value="2OG-FeII_Oxy_6"/>
    <property type="match status" value="1"/>
</dbReference>
<feature type="non-terminal residue" evidence="2">
    <location>
        <position position="212"/>
    </location>
</feature>
<feature type="domain" description="Tet-like 2OG-Fe(II) oxygenase" evidence="1">
    <location>
        <begin position="1"/>
        <end position="177"/>
    </location>
</feature>
<dbReference type="EMBL" id="JARJCM010000031">
    <property type="protein sequence ID" value="KAJ7038492.1"/>
    <property type="molecule type" value="Genomic_DNA"/>
</dbReference>
<accession>A0AAD6T3F3</accession>
<gene>
    <name evidence="2" type="ORF">C8F04DRAFT_912694</name>
</gene>
<keyword evidence="3" id="KW-1185">Reference proteome</keyword>
<dbReference type="AlphaFoldDB" id="A0AAD6T3F3"/>
<proteinExistence type="predicted"/>
<evidence type="ECO:0000313" key="3">
    <source>
        <dbReference type="Proteomes" id="UP001218188"/>
    </source>
</evidence>
<evidence type="ECO:0000313" key="2">
    <source>
        <dbReference type="EMBL" id="KAJ7038492.1"/>
    </source>
</evidence>
<name>A0AAD6T3F3_9AGAR</name>
<dbReference type="InterPro" id="IPR046798">
    <property type="entry name" value="2OG-FeII_Oxy_6"/>
</dbReference>
<sequence>GIMYGLGWHLAQEKNKSLASYAPKVKDPESLKIYMALHAELPRVAALYRQGLACLFPGAATLLQSVADRDGVLSFGDILDGVSVERPFANSLTATKCGFCNLQHCDKDHAPVAYGKWFQAKRNGQQWHFHPTADHNKTQGGEFIWGAFNIGVDFNKARGLVEIFWRGQFDFHGTLSSTDEDGYTRFGTSIQITSKGVNAMAKVWKVEELARS</sequence>